<evidence type="ECO:0000259" key="1">
    <source>
        <dbReference type="Pfam" id="PF04273"/>
    </source>
</evidence>
<sequence length="142" mass="15419">MHELPGKVFVTGQLLPEQLIDLHEKGVQSLINNRPEREALNQPTSDEIESAALAIDMPYNFIPMAGGLSLEIIEASVEAYGEMPRPIVAYCASGMRSAALWGFAHVKSMGADSVIEALNNSPYNLEQIYPSLRAFSQDEGGA</sequence>
<name>A0A420WK12_9PROT</name>
<dbReference type="Pfam" id="PF04273">
    <property type="entry name" value="BLH_phosphatase"/>
    <property type="match status" value="1"/>
</dbReference>
<dbReference type="InParanoid" id="A0A420WK12"/>
<gene>
    <name evidence="2" type="ORF">DES40_0665</name>
</gene>
<accession>A0A420WK12</accession>
<dbReference type="GO" id="GO:0016787">
    <property type="term" value="F:hydrolase activity"/>
    <property type="evidence" value="ECO:0007669"/>
    <property type="project" value="InterPro"/>
</dbReference>
<reference evidence="2 3" key="1">
    <citation type="submission" date="2018-10" db="EMBL/GenBank/DDBJ databases">
        <title>Genomic Encyclopedia of Type Strains, Phase IV (KMG-IV): sequencing the most valuable type-strain genomes for metagenomic binning, comparative biology and taxonomic classification.</title>
        <authorList>
            <person name="Goeker M."/>
        </authorList>
    </citation>
    <scope>NUCLEOTIDE SEQUENCE [LARGE SCALE GENOMIC DNA]</scope>
    <source>
        <strain evidence="2 3">DSM 22008</strain>
    </source>
</reference>
<dbReference type="Proteomes" id="UP000282211">
    <property type="component" value="Unassembled WGS sequence"/>
</dbReference>
<dbReference type="AlphaFoldDB" id="A0A420WK12"/>
<protein>
    <submittedName>
        <fullName evidence="2">Uncharacterized protein (TIGR01244 family)</fullName>
    </submittedName>
</protein>
<dbReference type="EMBL" id="RBII01000001">
    <property type="protein sequence ID" value="RKQ71350.1"/>
    <property type="molecule type" value="Genomic_DNA"/>
</dbReference>
<organism evidence="2 3">
    <name type="scientific">Litorimonas taeanensis</name>
    <dbReference type="NCBI Taxonomy" id="568099"/>
    <lineage>
        <taxon>Bacteria</taxon>
        <taxon>Pseudomonadati</taxon>
        <taxon>Pseudomonadota</taxon>
        <taxon>Alphaproteobacteria</taxon>
        <taxon>Maricaulales</taxon>
        <taxon>Robiginitomaculaceae</taxon>
    </lineage>
</organism>
<evidence type="ECO:0000313" key="2">
    <source>
        <dbReference type="EMBL" id="RKQ71350.1"/>
    </source>
</evidence>
<dbReference type="InterPro" id="IPR005939">
    <property type="entry name" value="BLH_phosphatase-like"/>
</dbReference>
<comment type="caution">
    <text evidence="2">The sequence shown here is derived from an EMBL/GenBank/DDBJ whole genome shotgun (WGS) entry which is preliminary data.</text>
</comment>
<feature type="domain" description="Beta-lactamase hydrolase-like protein phosphatase-like" evidence="1">
    <location>
        <begin position="9"/>
        <end position="104"/>
    </location>
</feature>
<dbReference type="InterPro" id="IPR029021">
    <property type="entry name" value="Prot-tyrosine_phosphatase-like"/>
</dbReference>
<proteinExistence type="predicted"/>
<keyword evidence="3" id="KW-1185">Reference proteome</keyword>
<dbReference type="OrthoDB" id="9805710at2"/>
<dbReference type="Gene3D" id="3.90.190.10">
    <property type="entry name" value="Protein tyrosine phosphatase superfamily"/>
    <property type="match status" value="1"/>
</dbReference>
<dbReference type="RefSeq" id="WP_121099130.1">
    <property type="nucleotide sequence ID" value="NZ_RBII01000001.1"/>
</dbReference>
<evidence type="ECO:0000313" key="3">
    <source>
        <dbReference type="Proteomes" id="UP000282211"/>
    </source>
</evidence>